<dbReference type="Pfam" id="PF00583">
    <property type="entry name" value="Acetyltransf_1"/>
    <property type="match status" value="1"/>
</dbReference>
<feature type="domain" description="N-acetyltransferase" evidence="1">
    <location>
        <begin position="1"/>
        <end position="171"/>
    </location>
</feature>
<evidence type="ECO:0000259" key="1">
    <source>
        <dbReference type="PROSITE" id="PS51186"/>
    </source>
</evidence>
<reference evidence="2 3" key="1">
    <citation type="submission" date="2015-03" db="EMBL/GenBank/DDBJ databases">
        <title>Genome sequence of Kiloniella sp. P1-1, isolated from the gut microflora of Pacific white shrimp, Penaeus vannamei.</title>
        <authorList>
            <person name="Shao Z."/>
            <person name="Wang L."/>
            <person name="Li X."/>
        </authorList>
    </citation>
    <scope>NUCLEOTIDE SEQUENCE [LARGE SCALE GENOMIC DNA]</scope>
    <source>
        <strain evidence="2 3">P1-1</strain>
    </source>
</reference>
<dbReference type="Proteomes" id="UP000034491">
    <property type="component" value="Unassembled WGS sequence"/>
</dbReference>
<gene>
    <name evidence="2" type="ORF">WH95_01490</name>
</gene>
<dbReference type="InterPro" id="IPR000182">
    <property type="entry name" value="GNAT_dom"/>
</dbReference>
<dbReference type="CDD" id="cd04301">
    <property type="entry name" value="NAT_SF"/>
    <property type="match status" value="1"/>
</dbReference>
<dbReference type="PANTHER" id="PTHR13355:SF15">
    <property type="entry name" value="GCN5-RELATED N-ACETYLTRANSFERASE 3, CHLOROPLASTIC"/>
    <property type="match status" value="1"/>
</dbReference>
<dbReference type="InterPro" id="IPR016181">
    <property type="entry name" value="Acyl_CoA_acyltransferase"/>
</dbReference>
<dbReference type="InterPro" id="IPR039143">
    <property type="entry name" value="GNPNAT1-like"/>
</dbReference>
<sequence>MLIRLARENDYAAVVELYAEFGGDVPGISGGEGLARWREILAHPGTLVIVAADEGNDATAGGQEKGQACDPTCVPVCAIVTLHVLPNMTYLGRPYALIENVITSQRYRGQGLGRQVMERAIDMAWQAGAYKIMLLTGKGRKDGGAKGFYESLGFTDEDKYGMALRKLPARK</sequence>
<protein>
    <recommendedName>
        <fullName evidence="1">N-acetyltransferase domain-containing protein</fullName>
    </recommendedName>
</protein>
<proteinExistence type="predicted"/>
<dbReference type="PANTHER" id="PTHR13355">
    <property type="entry name" value="GLUCOSAMINE 6-PHOSPHATE N-ACETYLTRANSFERASE"/>
    <property type="match status" value="1"/>
</dbReference>
<evidence type="ECO:0000313" key="2">
    <source>
        <dbReference type="EMBL" id="KKJ78768.1"/>
    </source>
</evidence>
<name>A0A0M2RGS5_9PROT</name>
<dbReference type="GO" id="GO:0008080">
    <property type="term" value="F:N-acetyltransferase activity"/>
    <property type="evidence" value="ECO:0007669"/>
    <property type="project" value="TreeGrafter"/>
</dbReference>
<dbReference type="STRING" id="1549748.WH95_01490"/>
<dbReference type="OrthoDB" id="7595389at2"/>
<dbReference type="AlphaFoldDB" id="A0A0M2RGS5"/>
<comment type="caution">
    <text evidence="2">The sequence shown here is derived from an EMBL/GenBank/DDBJ whole genome shotgun (WGS) entry which is preliminary data.</text>
</comment>
<dbReference type="EMBL" id="LANI01000001">
    <property type="protein sequence ID" value="KKJ78768.1"/>
    <property type="molecule type" value="Genomic_DNA"/>
</dbReference>
<accession>A0A0M2RGS5</accession>
<organism evidence="2 3">
    <name type="scientific">Kiloniella litopenaei</name>
    <dbReference type="NCBI Taxonomy" id="1549748"/>
    <lineage>
        <taxon>Bacteria</taxon>
        <taxon>Pseudomonadati</taxon>
        <taxon>Pseudomonadota</taxon>
        <taxon>Alphaproteobacteria</taxon>
        <taxon>Rhodospirillales</taxon>
        <taxon>Kiloniellaceae</taxon>
        <taxon>Kiloniella</taxon>
    </lineage>
</organism>
<keyword evidence="3" id="KW-1185">Reference proteome</keyword>
<dbReference type="PROSITE" id="PS51186">
    <property type="entry name" value="GNAT"/>
    <property type="match status" value="1"/>
</dbReference>
<dbReference type="Gene3D" id="3.40.630.30">
    <property type="match status" value="1"/>
</dbReference>
<dbReference type="SUPFAM" id="SSF55729">
    <property type="entry name" value="Acyl-CoA N-acyltransferases (Nat)"/>
    <property type="match status" value="1"/>
</dbReference>
<dbReference type="RefSeq" id="WP_046501962.1">
    <property type="nucleotide sequence ID" value="NZ_LANI01000001.1"/>
</dbReference>
<evidence type="ECO:0000313" key="3">
    <source>
        <dbReference type="Proteomes" id="UP000034491"/>
    </source>
</evidence>